<evidence type="ECO:0000256" key="1">
    <source>
        <dbReference type="SAM" id="Phobius"/>
    </source>
</evidence>
<proteinExistence type="predicted"/>
<protein>
    <submittedName>
        <fullName evidence="2">Uncharacterized protein</fullName>
    </submittedName>
</protein>
<comment type="caution">
    <text evidence="2">The sequence shown here is derived from an EMBL/GenBank/DDBJ whole genome shotgun (WGS) entry which is preliminary data.</text>
</comment>
<keyword evidence="1" id="KW-0472">Membrane</keyword>
<evidence type="ECO:0000313" key="3">
    <source>
        <dbReference type="Proteomes" id="UP000828390"/>
    </source>
</evidence>
<dbReference type="Proteomes" id="UP000828390">
    <property type="component" value="Unassembled WGS sequence"/>
</dbReference>
<keyword evidence="3" id="KW-1185">Reference proteome</keyword>
<keyword evidence="1" id="KW-0812">Transmembrane</keyword>
<accession>A0A9D4IUZ7</accession>
<name>A0A9D4IUZ7_DREPO</name>
<reference evidence="2" key="2">
    <citation type="submission" date="2020-11" db="EMBL/GenBank/DDBJ databases">
        <authorList>
            <person name="McCartney M.A."/>
            <person name="Auch B."/>
            <person name="Kono T."/>
            <person name="Mallez S."/>
            <person name="Becker A."/>
            <person name="Gohl D.M."/>
            <person name="Silverstein K.A.T."/>
            <person name="Koren S."/>
            <person name="Bechman K.B."/>
            <person name="Herman A."/>
            <person name="Abrahante J.E."/>
            <person name="Garbe J."/>
        </authorList>
    </citation>
    <scope>NUCLEOTIDE SEQUENCE</scope>
    <source>
        <strain evidence="2">Duluth1</strain>
        <tissue evidence="2">Whole animal</tissue>
    </source>
</reference>
<dbReference type="AlphaFoldDB" id="A0A9D4IUZ7"/>
<gene>
    <name evidence="2" type="ORF">DPMN_163233</name>
</gene>
<organism evidence="2 3">
    <name type="scientific">Dreissena polymorpha</name>
    <name type="common">Zebra mussel</name>
    <name type="synonym">Mytilus polymorpha</name>
    <dbReference type="NCBI Taxonomy" id="45954"/>
    <lineage>
        <taxon>Eukaryota</taxon>
        <taxon>Metazoa</taxon>
        <taxon>Spiralia</taxon>
        <taxon>Lophotrochozoa</taxon>
        <taxon>Mollusca</taxon>
        <taxon>Bivalvia</taxon>
        <taxon>Autobranchia</taxon>
        <taxon>Heteroconchia</taxon>
        <taxon>Euheterodonta</taxon>
        <taxon>Imparidentia</taxon>
        <taxon>Neoheterodontei</taxon>
        <taxon>Myida</taxon>
        <taxon>Dreissenoidea</taxon>
        <taxon>Dreissenidae</taxon>
        <taxon>Dreissena</taxon>
    </lineage>
</organism>
<sequence>MNTDLTSHLLSVKSECDARLDTLYTIEWLSGCNKTGGCDASRQAIDSRWARFENSDVNGKNMRQKCYDLSMMMLMMLVVVVVIMLIGLALMLMILLLQLMKMIVISKW</sequence>
<keyword evidence="1" id="KW-1133">Transmembrane helix</keyword>
<reference evidence="2" key="1">
    <citation type="journal article" date="2019" name="bioRxiv">
        <title>The Genome of the Zebra Mussel, Dreissena polymorpha: A Resource for Invasive Species Research.</title>
        <authorList>
            <person name="McCartney M.A."/>
            <person name="Auch B."/>
            <person name="Kono T."/>
            <person name="Mallez S."/>
            <person name="Zhang Y."/>
            <person name="Obille A."/>
            <person name="Becker A."/>
            <person name="Abrahante J.E."/>
            <person name="Garbe J."/>
            <person name="Badalamenti J.P."/>
            <person name="Herman A."/>
            <person name="Mangelson H."/>
            <person name="Liachko I."/>
            <person name="Sullivan S."/>
            <person name="Sone E.D."/>
            <person name="Koren S."/>
            <person name="Silverstein K.A.T."/>
            <person name="Beckman K.B."/>
            <person name="Gohl D.M."/>
        </authorList>
    </citation>
    <scope>NUCLEOTIDE SEQUENCE</scope>
    <source>
        <strain evidence="2">Duluth1</strain>
        <tissue evidence="2">Whole animal</tissue>
    </source>
</reference>
<feature type="transmembrane region" description="Helical" evidence="1">
    <location>
        <begin position="71"/>
        <end position="97"/>
    </location>
</feature>
<dbReference type="EMBL" id="JAIWYP010000008">
    <property type="protein sequence ID" value="KAH3785148.1"/>
    <property type="molecule type" value="Genomic_DNA"/>
</dbReference>
<evidence type="ECO:0000313" key="2">
    <source>
        <dbReference type="EMBL" id="KAH3785148.1"/>
    </source>
</evidence>